<name>A0AC35TKD6_9BILA</name>
<evidence type="ECO:0000313" key="2">
    <source>
        <dbReference type="WBParaSite" id="RSKR_0000136900.1"/>
    </source>
</evidence>
<reference evidence="2" key="1">
    <citation type="submission" date="2016-11" db="UniProtKB">
        <authorList>
            <consortium name="WormBaseParasite"/>
        </authorList>
    </citation>
    <scope>IDENTIFICATION</scope>
    <source>
        <strain evidence="2">KR3021</strain>
    </source>
</reference>
<evidence type="ECO:0000313" key="1">
    <source>
        <dbReference type="Proteomes" id="UP000095286"/>
    </source>
</evidence>
<protein>
    <submittedName>
        <fullName evidence="2">Pre-mRNA-splicing factor SPF27</fullName>
    </submittedName>
</protein>
<proteinExistence type="predicted"/>
<organism evidence="1 2">
    <name type="scientific">Rhabditophanes sp. KR3021</name>
    <dbReference type="NCBI Taxonomy" id="114890"/>
    <lineage>
        <taxon>Eukaryota</taxon>
        <taxon>Metazoa</taxon>
        <taxon>Ecdysozoa</taxon>
        <taxon>Nematoda</taxon>
        <taxon>Chromadorea</taxon>
        <taxon>Rhabditida</taxon>
        <taxon>Tylenchina</taxon>
        <taxon>Panagrolaimomorpha</taxon>
        <taxon>Strongyloidoidea</taxon>
        <taxon>Alloionematidae</taxon>
        <taxon>Rhabditophanes</taxon>
    </lineage>
</organism>
<accession>A0AC35TKD6</accession>
<dbReference type="Proteomes" id="UP000095286">
    <property type="component" value="Unplaced"/>
</dbReference>
<sequence length="240" mass="26680">MSTLSALIKEKDAQDNDEDSNNGESSRKTENMDIDDAGSSDRSSESTDPPPYVPPDFATRDYLKVLGNTLNAPPKPQPPGDTRMNDPRDSYHPIRGQLNKMMKRYDNEGAKSGLLGKAIDNVGIQLQSIVHSLQITAGPNSNNMDLDIKETAEFVTKQWKDSILNAQGEFNRVSLMWTLQDPNEANKSRIDDLNNGIARQRILLNNSNQTIQDIVSRKQSAKAKEMSKSKTTESSKNIQT</sequence>
<dbReference type="WBParaSite" id="RSKR_0000136900.1">
    <property type="protein sequence ID" value="RSKR_0000136900.1"/>
    <property type="gene ID" value="RSKR_0000136900"/>
</dbReference>